<proteinExistence type="predicted"/>
<reference evidence="2 3" key="1">
    <citation type="submission" date="2021-01" db="EMBL/GenBank/DDBJ databases">
        <title>Whole genome shotgun sequence of Actinoplanes palleronii NBRC 14916.</title>
        <authorList>
            <person name="Komaki H."/>
            <person name="Tamura T."/>
        </authorList>
    </citation>
    <scope>NUCLEOTIDE SEQUENCE [LARGE SCALE GENOMIC DNA]</scope>
    <source>
        <strain evidence="2 3">NBRC 14916</strain>
    </source>
</reference>
<feature type="compositionally biased region" description="Polar residues" evidence="1">
    <location>
        <begin position="56"/>
        <end position="67"/>
    </location>
</feature>
<feature type="region of interest" description="Disordered" evidence="1">
    <location>
        <begin position="1"/>
        <end position="69"/>
    </location>
</feature>
<organism evidence="2 3">
    <name type="scientific">Actinoplanes palleronii</name>
    <dbReference type="NCBI Taxonomy" id="113570"/>
    <lineage>
        <taxon>Bacteria</taxon>
        <taxon>Bacillati</taxon>
        <taxon>Actinomycetota</taxon>
        <taxon>Actinomycetes</taxon>
        <taxon>Micromonosporales</taxon>
        <taxon>Micromonosporaceae</taxon>
        <taxon>Actinoplanes</taxon>
    </lineage>
</organism>
<feature type="compositionally biased region" description="Low complexity" evidence="1">
    <location>
        <begin position="1"/>
        <end position="13"/>
    </location>
</feature>
<sequence length="243" mass="25209">MIMVAATATATAAGCGTKAEPPAASKSTPASPTAPPSPTLPTSPTASTGGTKSPQDTKSPQQQSSLSPGWEITVYYTAVEDYHDGTPTPVTGCPTLNCKNGTDDLGSYPADFVEAVQDEGTGRTSSGRYLNWSYDIGYWLDSIPRTSDGQSLSPFVSAAADPDVLPHGTRFTIAGCGTEDDGSTPPSAVCAALKDASWEITDEFTPGLGGSQHIDAYIGPETGENFTDSDWYITLNNARISIG</sequence>
<accession>A0ABQ4BGZ7</accession>
<gene>
    <name evidence="2" type="ORF">Apa02nite_060690</name>
</gene>
<feature type="compositionally biased region" description="Low complexity" evidence="1">
    <location>
        <begin position="42"/>
        <end position="54"/>
    </location>
</feature>
<evidence type="ECO:0000313" key="2">
    <source>
        <dbReference type="EMBL" id="GIE69961.1"/>
    </source>
</evidence>
<feature type="compositionally biased region" description="Pro residues" evidence="1">
    <location>
        <begin position="32"/>
        <end position="41"/>
    </location>
</feature>
<evidence type="ECO:0000256" key="1">
    <source>
        <dbReference type="SAM" id="MobiDB-lite"/>
    </source>
</evidence>
<comment type="caution">
    <text evidence="2">The sequence shown here is derived from an EMBL/GenBank/DDBJ whole genome shotgun (WGS) entry which is preliminary data.</text>
</comment>
<evidence type="ECO:0000313" key="3">
    <source>
        <dbReference type="Proteomes" id="UP000624709"/>
    </source>
</evidence>
<name>A0ABQ4BGZ7_9ACTN</name>
<keyword evidence="3" id="KW-1185">Reference proteome</keyword>
<dbReference type="EMBL" id="BOMS01000094">
    <property type="protein sequence ID" value="GIE69961.1"/>
    <property type="molecule type" value="Genomic_DNA"/>
</dbReference>
<feature type="compositionally biased region" description="Low complexity" evidence="1">
    <location>
        <begin position="21"/>
        <end position="31"/>
    </location>
</feature>
<protein>
    <submittedName>
        <fullName evidence="2">Uncharacterized protein</fullName>
    </submittedName>
</protein>
<dbReference type="Proteomes" id="UP000624709">
    <property type="component" value="Unassembled WGS sequence"/>
</dbReference>